<name>A0ABS8BRH6_9RHOB</name>
<dbReference type="InterPro" id="IPR016166">
    <property type="entry name" value="FAD-bd_PCMH"/>
</dbReference>
<evidence type="ECO:0000256" key="2">
    <source>
        <dbReference type="ARBA" id="ARBA00022827"/>
    </source>
</evidence>
<sequence>MYAFDIARPTTLDEAKAAIAAGGQALSGGQTLIPTLKARLAMPETLVSLHGIADLKGVSTDSAGRICVKGATVHRAVAEAVADSFPALSYLASRIGDPAVRNRGTIGGSVANNDPSACYPAAVLACGATVCTDRREIAADDYFQGMFTTALEEDEIVTEVKFPVPQAAAYEKFIQPASRFPLVAVFVARFADGVRVAITGASESGVFRWSAAEEALSANFTPDALDGLSVDADGMIGDLHGSKDYRAHLCGVMAKRAVARAV</sequence>
<comment type="caution">
    <text evidence="5">The sequence shown here is derived from an EMBL/GenBank/DDBJ whole genome shotgun (WGS) entry which is preliminary data.</text>
</comment>
<keyword evidence="6" id="KW-1185">Reference proteome</keyword>
<dbReference type="EMBL" id="JAJATZ010000002">
    <property type="protein sequence ID" value="MCB5198333.1"/>
    <property type="molecule type" value="Genomic_DNA"/>
</dbReference>
<proteinExistence type="predicted"/>
<dbReference type="InterPro" id="IPR002346">
    <property type="entry name" value="Mopterin_DH_FAD-bd"/>
</dbReference>
<dbReference type="InterPro" id="IPR005107">
    <property type="entry name" value="CO_DH_flav_C"/>
</dbReference>
<evidence type="ECO:0000256" key="3">
    <source>
        <dbReference type="ARBA" id="ARBA00023002"/>
    </source>
</evidence>
<dbReference type="InterPro" id="IPR016167">
    <property type="entry name" value="FAD-bd_PCMH_sub1"/>
</dbReference>
<dbReference type="SMART" id="SM01092">
    <property type="entry name" value="CO_deh_flav_C"/>
    <property type="match status" value="1"/>
</dbReference>
<protein>
    <submittedName>
        <fullName evidence="5">Xanthine dehydrogenase family protein subunit M</fullName>
    </submittedName>
</protein>
<dbReference type="Pfam" id="PF00941">
    <property type="entry name" value="FAD_binding_5"/>
    <property type="match status" value="1"/>
</dbReference>
<organism evidence="5 6">
    <name type="scientific">Loktanella gaetbuli</name>
    <dbReference type="NCBI Taxonomy" id="2881335"/>
    <lineage>
        <taxon>Bacteria</taxon>
        <taxon>Pseudomonadati</taxon>
        <taxon>Pseudomonadota</taxon>
        <taxon>Alphaproteobacteria</taxon>
        <taxon>Rhodobacterales</taxon>
        <taxon>Roseobacteraceae</taxon>
        <taxon>Loktanella</taxon>
    </lineage>
</organism>
<evidence type="ECO:0000259" key="4">
    <source>
        <dbReference type="PROSITE" id="PS51387"/>
    </source>
</evidence>
<dbReference type="InterPro" id="IPR051312">
    <property type="entry name" value="Diverse_Substr_Oxidored"/>
</dbReference>
<evidence type="ECO:0000256" key="1">
    <source>
        <dbReference type="ARBA" id="ARBA00022630"/>
    </source>
</evidence>
<dbReference type="InterPro" id="IPR016169">
    <property type="entry name" value="FAD-bd_PCMH_sub2"/>
</dbReference>
<keyword evidence="1" id="KW-0285">Flavoprotein</keyword>
<accession>A0ABS8BRH6</accession>
<dbReference type="RefSeq" id="WP_226747297.1">
    <property type="nucleotide sequence ID" value="NZ_JAJATZ010000002.1"/>
</dbReference>
<dbReference type="Gene3D" id="3.30.390.50">
    <property type="entry name" value="CO dehydrogenase flavoprotein, C-terminal domain"/>
    <property type="match status" value="1"/>
</dbReference>
<gene>
    <name evidence="5" type="ORF">LGQ03_03695</name>
</gene>
<dbReference type="Proteomes" id="UP001138961">
    <property type="component" value="Unassembled WGS sequence"/>
</dbReference>
<dbReference type="InterPro" id="IPR036683">
    <property type="entry name" value="CO_DH_flav_C_dom_sf"/>
</dbReference>
<dbReference type="SUPFAM" id="SSF56176">
    <property type="entry name" value="FAD-binding/transporter-associated domain-like"/>
    <property type="match status" value="1"/>
</dbReference>
<dbReference type="PANTHER" id="PTHR42659">
    <property type="entry name" value="XANTHINE DEHYDROGENASE SUBUNIT C-RELATED"/>
    <property type="match status" value="1"/>
</dbReference>
<dbReference type="SUPFAM" id="SSF55447">
    <property type="entry name" value="CO dehydrogenase flavoprotein C-terminal domain-like"/>
    <property type="match status" value="1"/>
</dbReference>
<dbReference type="Gene3D" id="3.30.43.10">
    <property type="entry name" value="Uridine Diphospho-n-acetylenolpyruvylglucosamine Reductase, domain 2"/>
    <property type="match status" value="1"/>
</dbReference>
<dbReference type="PANTHER" id="PTHR42659:SF2">
    <property type="entry name" value="XANTHINE DEHYDROGENASE SUBUNIT C-RELATED"/>
    <property type="match status" value="1"/>
</dbReference>
<evidence type="ECO:0000313" key="5">
    <source>
        <dbReference type="EMBL" id="MCB5198333.1"/>
    </source>
</evidence>
<dbReference type="PROSITE" id="PS51387">
    <property type="entry name" value="FAD_PCMH"/>
    <property type="match status" value="1"/>
</dbReference>
<dbReference type="Gene3D" id="3.30.465.10">
    <property type="match status" value="1"/>
</dbReference>
<feature type="domain" description="FAD-binding PCMH-type" evidence="4">
    <location>
        <begin position="1"/>
        <end position="167"/>
    </location>
</feature>
<evidence type="ECO:0000313" key="6">
    <source>
        <dbReference type="Proteomes" id="UP001138961"/>
    </source>
</evidence>
<reference evidence="5" key="1">
    <citation type="submission" date="2021-10" db="EMBL/GenBank/DDBJ databases">
        <title>Loktanella gaetbuli sp. nov., isolated from a tidal flat.</title>
        <authorList>
            <person name="Park S."/>
            <person name="Yoon J.-H."/>
        </authorList>
    </citation>
    <scope>NUCLEOTIDE SEQUENCE</scope>
    <source>
        <strain evidence="5">TSTF-M6</strain>
    </source>
</reference>
<dbReference type="InterPro" id="IPR036318">
    <property type="entry name" value="FAD-bd_PCMH-like_sf"/>
</dbReference>
<keyword evidence="2" id="KW-0274">FAD</keyword>
<keyword evidence="3" id="KW-0560">Oxidoreductase</keyword>